<evidence type="ECO:0000313" key="1">
    <source>
        <dbReference type="EMBL" id="KXB57456.1"/>
    </source>
</evidence>
<dbReference type="STRING" id="467210.HMPREF1866_01405"/>
<name>A0A133ZPV2_9FIRM</name>
<feature type="non-terminal residue" evidence="1">
    <location>
        <position position="1"/>
    </location>
</feature>
<proteinExistence type="predicted"/>
<protein>
    <submittedName>
        <fullName evidence="1">Uncharacterized protein</fullName>
    </submittedName>
</protein>
<dbReference type="PATRIC" id="fig|467210.3.peg.1393"/>
<dbReference type="AlphaFoldDB" id="A0A133ZPV2"/>
<gene>
    <name evidence="1" type="ORF">HMPREF1866_01405</name>
</gene>
<organism evidence="1 2">
    <name type="scientific">Lachnoanaerobaculum saburreum</name>
    <dbReference type="NCBI Taxonomy" id="467210"/>
    <lineage>
        <taxon>Bacteria</taxon>
        <taxon>Bacillati</taxon>
        <taxon>Bacillota</taxon>
        <taxon>Clostridia</taxon>
        <taxon>Lachnospirales</taxon>
        <taxon>Lachnospiraceae</taxon>
        <taxon>Lachnoanaerobaculum</taxon>
    </lineage>
</organism>
<evidence type="ECO:0000313" key="2">
    <source>
        <dbReference type="Proteomes" id="UP000070394"/>
    </source>
</evidence>
<reference evidence="2" key="1">
    <citation type="submission" date="2016-01" db="EMBL/GenBank/DDBJ databases">
        <authorList>
            <person name="Mitreva M."/>
            <person name="Pepin K.H."/>
            <person name="Mihindukulasuriya K.A."/>
            <person name="Fulton R."/>
            <person name="Fronick C."/>
            <person name="O'Laughlin M."/>
            <person name="Miner T."/>
            <person name="Herter B."/>
            <person name="Rosa B.A."/>
            <person name="Cordes M."/>
            <person name="Tomlinson C."/>
            <person name="Wollam A."/>
            <person name="Palsikar V.B."/>
            <person name="Mardis E.R."/>
            <person name="Wilson R.K."/>
        </authorList>
    </citation>
    <scope>NUCLEOTIDE SEQUENCE [LARGE SCALE GENOMIC DNA]</scope>
    <source>
        <strain evidence="2">DNF00896</strain>
    </source>
</reference>
<dbReference type="EMBL" id="LSDA01000090">
    <property type="protein sequence ID" value="KXB57456.1"/>
    <property type="molecule type" value="Genomic_DNA"/>
</dbReference>
<dbReference type="Proteomes" id="UP000070394">
    <property type="component" value="Unassembled WGS sequence"/>
</dbReference>
<comment type="caution">
    <text evidence="1">The sequence shown here is derived from an EMBL/GenBank/DDBJ whole genome shotgun (WGS) entry which is preliminary data.</text>
</comment>
<sequence>ENIKIMGASASLFRKGKYVTEKDLDIIIDIFTEMGFYSSNKVDMSSGERVCLSVSFFNDEWVRKWDEDELDSLDDNDHIIIYFYPNVEIELGEYIPSMGEEVPDYLNFEDISGRGRLLLEFLHRYFKLFPEDVFMEMHFYTKDDIDKLYAKVPWNETWMYEDPGTF</sequence>
<accession>A0A133ZPV2</accession>
<keyword evidence="2" id="KW-1185">Reference proteome</keyword>